<evidence type="ECO:0000313" key="2">
    <source>
        <dbReference type="Proteomes" id="UP000219612"/>
    </source>
</evidence>
<dbReference type="AlphaFoldDB" id="A0A285HMJ2"/>
<dbReference type="OrthoDB" id="4349880at2"/>
<accession>A0A285HMJ2</accession>
<evidence type="ECO:0000313" key="1">
    <source>
        <dbReference type="EMBL" id="SNY36950.1"/>
    </source>
</evidence>
<organism evidence="1 2">
    <name type="scientific">Paractinoplanes atraurantiacus</name>
    <dbReference type="NCBI Taxonomy" id="1036182"/>
    <lineage>
        <taxon>Bacteria</taxon>
        <taxon>Bacillati</taxon>
        <taxon>Actinomycetota</taxon>
        <taxon>Actinomycetes</taxon>
        <taxon>Micromonosporales</taxon>
        <taxon>Micromonosporaceae</taxon>
        <taxon>Paractinoplanes</taxon>
    </lineage>
</organism>
<dbReference type="Proteomes" id="UP000219612">
    <property type="component" value="Unassembled WGS sequence"/>
</dbReference>
<name>A0A285HMJ2_9ACTN</name>
<reference evidence="1 2" key="1">
    <citation type="submission" date="2017-09" db="EMBL/GenBank/DDBJ databases">
        <authorList>
            <person name="Ehlers B."/>
            <person name="Leendertz F.H."/>
        </authorList>
    </citation>
    <scope>NUCLEOTIDE SEQUENCE [LARGE SCALE GENOMIC DNA]</scope>
    <source>
        <strain evidence="1 2">CGMCC 4.6857</strain>
    </source>
</reference>
<dbReference type="SUPFAM" id="SSF48452">
    <property type="entry name" value="TPR-like"/>
    <property type="match status" value="1"/>
</dbReference>
<dbReference type="EMBL" id="OBDY01000005">
    <property type="protein sequence ID" value="SNY36950.1"/>
    <property type="molecule type" value="Genomic_DNA"/>
</dbReference>
<dbReference type="RefSeq" id="WP_143234608.1">
    <property type="nucleotide sequence ID" value="NZ_OBDY01000005.1"/>
</dbReference>
<dbReference type="Gene3D" id="1.25.40.10">
    <property type="entry name" value="Tetratricopeptide repeat domain"/>
    <property type="match status" value="1"/>
</dbReference>
<sequence length="1155" mass="126742">MGQLIDRQRWLQGAGKDHAALVDALDAELRRRWHFDLEHRRWFDAGRSGSPVASVIRRNPGAEHRILKFCTNRQAQELRHALSTQNAFVRRHLVEIGDETIVLGDDSCAVLMRVAGDNIEALQSLRDLRAAERAVDYRTIVASLIGEWNDLEPRPEPRTVRSVVGGIVGPKRGRALRWIRKTAPRNLAPVSLLAGEAGRWIMPEVFVGRAHGDLNTRNILIPAVPSVTSAGFQLIDFDHFAPDAPLARDPMHLLVAMALEEFDDRPAQRRDFLKAIVDPDQEGISVKAADFVEVSRAVHAACAAAFPESKGFAGHWREQCLLALAGVALRHTGRDPRTKNPEKARQWCYDLAVAAAKGFTEIQKKRKDSIPRMPAPASDTAETKIIDRFFEREALTDRLAYGPHGVVSVEGERGVGKSKLIDVAIRSVPAKAGVERAPRRYHVRHLDVRTLVELIGGPAQEGSGSALVQLESVLDRLGDTPVVVAVEYAENLLDQTHRIDDPDLADAFDMLADEPDHRVSVVLETRHGAVLSAARPWPDDTVVVPALEQDDFLTLVRDKHPDMGGHLDALPVAARRQLWEYAGGNAHAGELICAVVGDAAVMTLPELIGSLHDNRHRPVRHLIEVLVPGLPQRSQDVLRALAALRTPVPAKAVTELVPGAQPSLTKLHRQGLVLRQGRLYWLSPADAKVILDQVPKPDRSQLFFDAAEALEVHEVHDPRSVSDLRYHFAELDCLLDAGEYPSAVELISELDGYLGEWNCSTLLRQQRERIRKELEDPALAMSNESALGGIYVDLGRRGAAGIAYGNALKLAGPDAAPGVLGRLHANLAAMEWAANDIDRAQSHFEYAWEKATEAGDRDAVAGSITGLADCHRRRGDFSAAIDRAAEAFAAATSEDPARAGTSTDGRTAAVGLAVRLSRWNAEQERRDEAHKWLEKARLLAESGRDWHRAAYLDGLADLRLAERLADGEVEEAVTTARNAADLARRVHDGAILLQARTTLCVAHLRAGRYPEASREIIRADRYRSRGRHLVVHGLLALTARLTGDRRAGQHFDDLLEEAEARIAADIGMRDTIDGRRIDSGPGDFGARHLRGFAQCGLAVDGRGDVEAAVETFRMTDLPRRPHAPGLVTRLRFLLEKLDRSGGSPGLLGPAIDALD</sequence>
<dbReference type="InterPro" id="IPR027417">
    <property type="entry name" value="P-loop_NTPase"/>
</dbReference>
<protein>
    <recommendedName>
        <fullName evidence="3">Tetratricopeptide repeat-containing protein</fullName>
    </recommendedName>
</protein>
<dbReference type="InterPro" id="IPR011990">
    <property type="entry name" value="TPR-like_helical_dom_sf"/>
</dbReference>
<keyword evidence="2" id="KW-1185">Reference proteome</keyword>
<gene>
    <name evidence="1" type="ORF">SAMN05421748_10518</name>
</gene>
<dbReference type="SUPFAM" id="SSF52540">
    <property type="entry name" value="P-loop containing nucleoside triphosphate hydrolases"/>
    <property type="match status" value="1"/>
</dbReference>
<evidence type="ECO:0008006" key="3">
    <source>
        <dbReference type="Google" id="ProtNLM"/>
    </source>
</evidence>
<proteinExistence type="predicted"/>